<dbReference type="KEGG" id="cqu:CpipJ_CPIJ019566"/>
<evidence type="ECO:0000313" key="13">
    <source>
        <dbReference type="Proteomes" id="UP000002320"/>
    </source>
</evidence>
<dbReference type="VEuPathDB" id="VectorBase:CPIJ019566"/>
<organism>
    <name type="scientific">Culex quinquefasciatus</name>
    <name type="common">Southern house mosquito</name>
    <name type="synonym">Culex pungens</name>
    <dbReference type="NCBI Taxonomy" id="7176"/>
    <lineage>
        <taxon>Eukaryota</taxon>
        <taxon>Metazoa</taxon>
        <taxon>Ecdysozoa</taxon>
        <taxon>Arthropoda</taxon>
        <taxon>Hexapoda</taxon>
        <taxon>Insecta</taxon>
        <taxon>Pterygota</taxon>
        <taxon>Neoptera</taxon>
        <taxon>Endopterygota</taxon>
        <taxon>Diptera</taxon>
        <taxon>Nematocera</taxon>
        <taxon>Culicoidea</taxon>
        <taxon>Culicidae</taxon>
        <taxon>Culicinae</taxon>
        <taxon>Culicini</taxon>
        <taxon>Culex</taxon>
        <taxon>Culex</taxon>
    </lineage>
</organism>
<evidence type="ECO:0000256" key="9">
    <source>
        <dbReference type="SAM" id="Phobius"/>
    </source>
</evidence>
<dbReference type="OrthoDB" id="5950040at2759"/>
<keyword evidence="5" id="KW-0297">G-protein coupled receptor</keyword>
<evidence type="ECO:0000313" key="11">
    <source>
        <dbReference type="EMBL" id="EDS30380.1"/>
    </source>
</evidence>
<dbReference type="GO" id="GO:0005886">
    <property type="term" value="C:plasma membrane"/>
    <property type="evidence" value="ECO:0007669"/>
    <property type="project" value="TreeGrafter"/>
</dbReference>
<dbReference type="PANTHER" id="PTHR24243">
    <property type="entry name" value="G-PROTEIN COUPLED RECEPTOR"/>
    <property type="match status" value="1"/>
</dbReference>
<dbReference type="PRINTS" id="PR00237">
    <property type="entry name" value="GPCRRHODOPSN"/>
</dbReference>
<keyword evidence="13" id="KW-1185">Reference proteome</keyword>
<feature type="domain" description="G-protein coupled receptors family 1 profile" evidence="10">
    <location>
        <begin position="1"/>
        <end position="114"/>
    </location>
</feature>
<evidence type="ECO:0000256" key="6">
    <source>
        <dbReference type="ARBA" id="ARBA00023136"/>
    </source>
</evidence>
<dbReference type="Proteomes" id="UP000002320">
    <property type="component" value="Unassembled WGS sequence"/>
</dbReference>
<evidence type="ECO:0000256" key="4">
    <source>
        <dbReference type="ARBA" id="ARBA00022989"/>
    </source>
</evidence>
<accession>B0XJH7</accession>
<dbReference type="EMBL" id="DS233520">
    <property type="protein sequence ID" value="EDS30380.1"/>
    <property type="molecule type" value="Genomic_DNA"/>
</dbReference>
<evidence type="ECO:0000256" key="1">
    <source>
        <dbReference type="ARBA" id="ARBA00004141"/>
    </source>
</evidence>
<dbReference type="GO" id="GO:0008188">
    <property type="term" value="F:neuropeptide receptor activity"/>
    <property type="evidence" value="ECO:0007669"/>
    <property type="project" value="TreeGrafter"/>
</dbReference>
<dbReference type="Gene3D" id="1.20.1070.10">
    <property type="entry name" value="Rhodopsin 7-helix transmembrane proteins"/>
    <property type="match status" value="1"/>
</dbReference>
<dbReference type="eggNOG" id="KOG3656">
    <property type="taxonomic scope" value="Eukaryota"/>
</dbReference>
<reference evidence="11" key="1">
    <citation type="submission" date="2007-03" db="EMBL/GenBank/DDBJ databases">
        <title>Annotation of Culex pipiens quinquefasciatus.</title>
        <authorList>
            <consortium name="The Broad Institute Genome Sequencing Platform"/>
            <person name="Atkinson P.W."/>
            <person name="Hemingway J."/>
            <person name="Christensen B.M."/>
            <person name="Higgs S."/>
            <person name="Kodira C."/>
            <person name="Hannick L."/>
            <person name="Megy K."/>
            <person name="O'Leary S."/>
            <person name="Pearson M."/>
            <person name="Haas B.J."/>
            <person name="Mauceli E."/>
            <person name="Wortman J.R."/>
            <person name="Lee N.H."/>
            <person name="Guigo R."/>
            <person name="Stanke M."/>
            <person name="Alvarado L."/>
            <person name="Amedeo P."/>
            <person name="Antoine C.H."/>
            <person name="Arensburger P."/>
            <person name="Bidwell S.L."/>
            <person name="Crawford M."/>
            <person name="Camaro F."/>
            <person name="Devon K."/>
            <person name="Engels R."/>
            <person name="Hammond M."/>
            <person name="Howarth C."/>
            <person name="Koehrsen M."/>
            <person name="Lawson D."/>
            <person name="Montgomery P."/>
            <person name="Nene V."/>
            <person name="Nusbaum C."/>
            <person name="Puiu D."/>
            <person name="Romero-Severson J."/>
            <person name="Severson D.W."/>
            <person name="Shumway M."/>
            <person name="Sisk P."/>
            <person name="Stolte C."/>
            <person name="Zeng Q."/>
            <person name="Eisenstadt E."/>
            <person name="Fraser-Liggett C."/>
            <person name="Strausberg R."/>
            <person name="Galagan J."/>
            <person name="Birren B."/>
            <person name="Collins F.H."/>
        </authorList>
    </citation>
    <scope>NUCLEOTIDE SEQUENCE [LARGE SCALE GENOMIC DNA]</scope>
    <source>
        <strain evidence="11">JHB</strain>
    </source>
</reference>
<keyword evidence="3 9" id="KW-0812">Transmembrane</keyword>
<gene>
    <name evidence="12" type="primary">6053770</name>
    <name evidence="11" type="ORF">CpipJ_CPIJ019566</name>
</gene>
<evidence type="ECO:0000256" key="8">
    <source>
        <dbReference type="ARBA" id="ARBA00023224"/>
    </source>
</evidence>
<keyword evidence="7 11" id="KW-0675">Receptor</keyword>
<dbReference type="AlphaFoldDB" id="B0XJH7"/>
<feature type="transmembrane region" description="Helical" evidence="9">
    <location>
        <begin position="51"/>
        <end position="69"/>
    </location>
</feature>
<proteinExistence type="inferred from homology"/>
<evidence type="ECO:0000256" key="5">
    <source>
        <dbReference type="ARBA" id="ARBA00023040"/>
    </source>
</evidence>
<dbReference type="InParanoid" id="B0XJH7"/>
<keyword evidence="4 9" id="KW-1133">Transmembrane helix</keyword>
<evidence type="ECO:0000313" key="12">
    <source>
        <dbReference type="EnsemblMetazoa" id="CPIJ019566-PA"/>
    </source>
</evidence>
<evidence type="ECO:0000256" key="3">
    <source>
        <dbReference type="ARBA" id="ARBA00022692"/>
    </source>
</evidence>
<dbReference type="HOGENOM" id="CLU_738201_0_0_1"/>
<dbReference type="SUPFAM" id="SSF81321">
    <property type="entry name" value="Family A G protein-coupled receptor-like"/>
    <property type="match status" value="1"/>
</dbReference>
<dbReference type="STRING" id="7176.B0XJH7"/>
<evidence type="ECO:0000256" key="2">
    <source>
        <dbReference type="ARBA" id="ARBA00010663"/>
    </source>
</evidence>
<dbReference type="PANTHER" id="PTHR24243:SF208">
    <property type="entry name" value="PYROKININ-1 RECEPTOR"/>
    <property type="match status" value="1"/>
</dbReference>
<keyword evidence="6 9" id="KW-0472">Membrane</keyword>
<dbReference type="PROSITE" id="PS50262">
    <property type="entry name" value="G_PROTEIN_RECEP_F1_2"/>
    <property type="match status" value="1"/>
</dbReference>
<dbReference type="EnsemblMetazoa" id="CPIJ019566-RA">
    <property type="protein sequence ID" value="CPIJ019566-PA"/>
    <property type="gene ID" value="CPIJ019566"/>
</dbReference>
<keyword evidence="8" id="KW-0807">Transducer</keyword>
<evidence type="ECO:0000259" key="10">
    <source>
        <dbReference type="PROSITE" id="PS50262"/>
    </source>
</evidence>
<protein>
    <submittedName>
        <fullName evidence="11 12">G-protein coupled receptor</fullName>
    </submittedName>
</protein>
<comment type="subcellular location">
    <subcellularLocation>
        <location evidence="1">Membrane</location>
        <topology evidence="1">Multi-pass membrane protein</topology>
    </subcellularLocation>
</comment>
<dbReference type="VEuPathDB" id="VectorBase:CQUJHB018071"/>
<dbReference type="InterPro" id="IPR017452">
    <property type="entry name" value="GPCR_Rhodpsn_7TM"/>
</dbReference>
<name>B0XJH7_CULQU</name>
<evidence type="ECO:0000256" key="7">
    <source>
        <dbReference type="ARBA" id="ARBA00023170"/>
    </source>
</evidence>
<comment type="similarity">
    <text evidence="2">Belongs to the G-protein coupled receptor 1 family.</text>
</comment>
<dbReference type="InterPro" id="IPR000276">
    <property type="entry name" value="GPCR_Rhodpsn"/>
</dbReference>
<feature type="transmembrane region" description="Helical" evidence="9">
    <location>
        <begin position="89"/>
        <end position="113"/>
    </location>
</feature>
<dbReference type="Pfam" id="PF00001">
    <property type="entry name" value="7tm_1"/>
    <property type="match status" value="1"/>
</dbReference>
<feature type="transmembrane region" description="Helical" evidence="9">
    <location>
        <begin position="6"/>
        <end position="23"/>
    </location>
</feature>
<sequence length="375" mass="42702">MSAVIVFVFPMCVLTVLYVLIGLQLRRSKVMKRGVQLRSSVRLKYHSTRHVVKMLVAVVIAFFLCWAPFHAQRLFAVYGNDQNGQEAIQIAFEILTYISGILYYISTCINPVLYNIMSHKFREAFKDTLANYLYRHHRRSGHDHLLRQRSFSRNVSLRSNSNNSHSVATCSSVAVAVGNELTTGPDPVSSDSTAGTEQPFRYLETSDLARLKRPLVVTFRKIPTHPKPSQQQAGTCCNSLATIHKQLDNVPANACCRTSGPKAKHNAPGSTRKWTKLVGRTRWTEKQQHPHQTENSQYLQDFSSVLVPSTTTMSCSWQRSQQDEYQMCTKTTTTNQLRSAGASPPLLHQHQNHYQMQQHPCRYDYYPQLRNNTTP</sequence>
<reference evidence="12" key="2">
    <citation type="submission" date="2021-02" db="UniProtKB">
        <authorList>
            <consortium name="EnsemblMetazoa"/>
        </authorList>
    </citation>
    <scope>IDENTIFICATION</scope>
    <source>
        <strain evidence="12">JHB</strain>
    </source>
</reference>